<dbReference type="SUPFAM" id="SSF52172">
    <property type="entry name" value="CheY-like"/>
    <property type="match status" value="1"/>
</dbReference>
<evidence type="ECO:0000259" key="2">
    <source>
        <dbReference type="PROSITE" id="PS50110"/>
    </source>
</evidence>
<dbReference type="PROSITE" id="PS50110">
    <property type="entry name" value="RESPONSE_REGULATORY"/>
    <property type="match status" value="1"/>
</dbReference>
<dbReference type="GO" id="GO:0000160">
    <property type="term" value="P:phosphorelay signal transduction system"/>
    <property type="evidence" value="ECO:0007669"/>
    <property type="project" value="InterPro"/>
</dbReference>
<dbReference type="AlphaFoldDB" id="A0A1S2XIP1"/>
<organism evidence="3 4">
    <name type="scientific">Cicer arietinum</name>
    <name type="common">Chickpea</name>
    <name type="synonym">Garbanzo</name>
    <dbReference type="NCBI Taxonomy" id="3827"/>
    <lineage>
        <taxon>Eukaryota</taxon>
        <taxon>Viridiplantae</taxon>
        <taxon>Streptophyta</taxon>
        <taxon>Embryophyta</taxon>
        <taxon>Tracheophyta</taxon>
        <taxon>Spermatophyta</taxon>
        <taxon>Magnoliopsida</taxon>
        <taxon>eudicotyledons</taxon>
        <taxon>Gunneridae</taxon>
        <taxon>Pentapetalae</taxon>
        <taxon>rosids</taxon>
        <taxon>fabids</taxon>
        <taxon>Fabales</taxon>
        <taxon>Fabaceae</taxon>
        <taxon>Papilionoideae</taxon>
        <taxon>50 kb inversion clade</taxon>
        <taxon>NPAAA clade</taxon>
        <taxon>Hologalegina</taxon>
        <taxon>IRL clade</taxon>
        <taxon>Cicereae</taxon>
        <taxon>Cicer</taxon>
    </lineage>
</organism>
<dbReference type="GeneID" id="101509883"/>
<dbReference type="eggNOG" id="ENOG502SWGD">
    <property type="taxonomic scope" value="Eukaryota"/>
</dbReference>
<reference evidence="3" key="1">
    <citation type="journal article" date="2013" name="Nat. Biotechnol.">
        <title>Draft genome sequence of chickpea (Cicer arietinum) provides a resource for trait improvement.</title>
        <authorList>
            <person name="Varshney R.K."/>
            <person name="Song C."/>
            <person name="Saxena R.K."/>
            <person name="Azam S."/>
            <person name="Yu S."/>
            <person name="Sharpe A.G."/>
            <person name="Cannon S."/>
            <person name="Baek J."/>
            <person name="Rosen B.D."/>
            <person name="Tar'an B."/>
            <person name="Millan T."/>
            <person name="Zhang X."/>
            <person name="Ramsay L.D."/>
            <person name="Iwata A."/>
            <person name="Wang Y."/>
            <person name="Nelson W."/>
            <person name="Farmer A.D."/>
            <person name="Gaur P.M."/>
            <person name="Soderlund C."/>
            <person name="Penmetsa R.V."/>
            <person name="Xu C."/>
            <person name="Bharti A.K."/>
            <person name="He W."/>
            <person name="Winter P."/>
            <person name="Zhao S."/>
            <person name="Hane J.K."/>
            <person name="Carrasquilla-Garcia N."/>
            <person name="Condie J.A."/>
            <person name="Upadhyaya H.D."/>
            <person name="Luo M.C."/>
            <person name="Thudi M."/>
            <person name="Gowda C.L."/>
            <person name="Singh N.P."/>
            <person name="Lichtenzveig J."/>
            <person name="Gali K.K."/>
            <person name="Rubio J."/>
            <person name="Nadarajan N."/>
            <person name="Dolezel J."/>
            <person name="Bansal K.C."/>
            <person name="Xu X."/>
            <person name="Edwards D."/>
            <person name="Zhang G."/>
            <person name="Kahl G."/>
            <person name="Gil J."/>
            <person name="Singh K.B."/>
            <person name="Datta S.K."/>
            <person name="Jackson S.A."/>
            <person name="Wang J."/>
            <person name="Cook D.R."/>
        </authorList>
    </citation>
    <scope>NUCLEOTIDE SEQUENCE [LARGE SCALE GENOMIC DNA]</scope>
    <source>
        <strain evidence="3">cv. CDC Frontier</strain>
    </source>
</reference>
<dbReference type="KEGG" id="cam:101509883"/>
<dbReference type="InterPro" id="IPR001789">
    <property type="entry name" value="Sig_transdc_resp-reg_receiver"/>
</dbReference>
<dbReference type="PaxDb" id="3827-XP_004489942.1"/>
<dbReference type="Gene3D" id="3.40.50.2300">
    <property type="match status" value="1"/>
</dbReference>
<dbReference type="PANTHER" id="PTHR43228:SF17">
    <property type="entry name" value="HISTIDINE KINASE RESPONSE REGULATOR AND TRANSCRIPTION FACTOR RR-A-TYPE FAMILY-RELATED"/>
    <property type="match status" value="1"/>
</dbReference>
<dbReference type="Proteomes" id="UP000087171">
    <property type="component" value="Chromosome Ca2"/>
</dbReference>
<name>A0A1S2XIP1_CICAR</name>
<gene>
    <name evidence="4" type="primary">LOC101509883</name>
</gene>
<evidence type="ECO:0000313" key="4">
    <source>
        <dbReference type="RefSeq" id="XP_004489942.1"/>
    </source>
</evidence>
<dbReference type="CDD" id="cd00156">
    <property type="entry name" value="REC"/>
    <property type="match status" value="1"/>
</dbReference>
<dbReference type="OrthoDB" id="1382039at2759"/>
<dbReference type="RefSeq" id="XP_004489942.1">
    <property type="nucleotide sequence ID" value="XM_004489885.2"/>
</dbReference>
<dbReference type="PANTHER" id="PTHR43228">
    <property type="entry name" value="TWO-COMPONENT RESPONSE REGULATOR"/>
    <property type="match status" value="1"/>
</dbReference>
<proteinExistence type="predicted"/>
<accession>A0A1S2XIP1</accession>
<keyword evidence="1" id="KW-0597">Phosphoprotein</keyword>
<feature type="modified residue" description="4-aspartylphosphate" evidence="1">
    <location>
        <position position="85"/>
    </location>
</feature>
<evidence type="ECO:0000313" key="3">
    <source>
        <dbReference type="Proteomes" id="UP000087171"/>
    </source>
</evidence>
<feature type="domain" description="Response regulatory" evidence="2">
    <location>
        <begin position="34"/>
        <end position="150"/>
    </location>
</feature>
<dbReference type="InterPro" id="IPR011006">
    <property type="entry name" value="CheY-like_superfamily"/>
</dbReference>
<evidence type="ECO:0000256" key="1">
    <source>
        <dbReference type="PROSITE-ProRule" id="PRU00169"/>
    </source>
</evidence>
<reference evidence="4" key="2">
    <citation type="submission" date="2025-08" db="UniProtKB">
        <authorList>
            <consortium name="RefSeq"/>
        </authorList>
    </citation>
    <scope>IDENTIFICATION</scope>
    <source>
        <tissue evidence="4">Etiolated seedlings</tissue>
    </source>
</reference>
<dbReference type="InterPro" id="IPR052048">
    <property type="entry name" value="ST_Response_Regulator"/>
</dbReference>
<dbReference type="Pfam" id="PF00072">
    <property type="entry name" value="Response_reg"/>
    <property type="match status" value="1"/>
</dbReference>
<dbReference type="SMART" id="SM00448">
    <property type="entry name" value="REC"/>
    <property type="match status" value="1"/>
</dbReference>
<sequence length="152" mass="17283">MNSGTTGYKRQRRAVEKKMSVKKREIKNSCYPKNALVVDEVTEPRRLVQHLLESLSFQTVAAYNSHEAIQILYNSRIQFDFIFVDFDLSITPGPELVRRIRAMGIRSKVVGMCTNYSDANCQMFQEARANATVAKPLNRQTLEIVTGILAII</sequence>
<keyword evidence="3" id="KW-1185">Reference proteome</keyword>
<protein>
    <submittedName>
        <fullName evidence="4">Two-component response regulator ORR41-like</fullName>
    </submittedName>
</protein>